<feature type="transmembrane region" description="Helical" evidence="6">
    <location>
        <begin position="993"/>
        <end position="1010"/>
    </location>
</feature>
<evidence type="ECO:0000256" key="1">
    <source>
        <dbReference type="ARBA" id="ARBA00004141"/>
    </source>
</evidence>
<feature type="region of interest" description="Disordered" evidence="5">
    <location>
        <begin position="534"/>
        <end position="581"/>
    </location>
</feature>
<feature type="domain" description="G-protein coupled receptors family 2 profile 2" evidence="8">
    <location>
        <begin position="956"/>
        <end position="1270"/>
    </location>
</feature>
<keyword evidence="3 6" id="KW-1133">Transmembrane helix</keyword>
<dbReference type="GO" id="GO:0004930">
    <property type="term" value="F:G protein-coupled receptor activity"/>
    <property type="evidence" value="ECO:0007669"/>
    <property type="project" value="InterPro"/>
</dbReference>
<comment type="subcellular location">
    <subcellularLocation>
        <location evidence="1">Membrane</location>
        <topology evidence="1">Multi-pass membrane protein</topology>
    </subcellularLocation>
</comment>
<keyword evidence="4 6" id="KW-0472">Membrane</keyword>
<feature type="transmembrane region" description="Helical" evidence="6">
    <location>
        <begin position="1067"/>
        <end position="1087"/>
    </location>
</feature>
<evidence type="ECO:0000313" key="10">
    <source>
        <dbReference type="RefSeq" id="XP_055864871.1"/>
    </source>
</evidence>
<evidence type="ECO:0000256" key="5">
    <source>
        <dbReference type="SAM" id="MobiDB-lite"/>
    </source>
</evidence>
<feature type="transmembrane region" description="Helical" evidence="6">
    <location>
        <begin position="1149"/>
        <end position="1175"/>
    </location>
</feature>
<accession>A0A9W2YQC3</accession>
<dbReference type="GO" id="GO:0016020">
    <property type="term" value="C:membrane"/>
    <property type="evidence" value="ECO:0007669"/>
    <property type="project" value="UniProtKB-SubCell"/>
</dbReference>
<dbReference type="GO" id="GO:0007166">
    <property type="term" value="P:cell surface receptor signaling pathway"/>
    <property type="evidence" value="ECO:0007669"/>
    <property type="project" value="InterPro"/>
</dbReference>
<dbReference type="InterPro" id="IPR017981">
    <property type="entry name" value="GPCR_2-like_7TM"/>
</dbReference>
<evidence type="ECO:0000313" key="11">
    <source>
        <dbReference type="RefSeq" id="XP_055864872.1"/>
    </source>
</evidence>
<evidence type="ECO:0000259" key="8">
    <source>
        <dbReference type="PROSITE" id="PS50261"/>
    </source>
</evidence>
<dbReference type="RefSeq" id="XP_055864872.1">
    <property type="nucleotide sequence ID" value="XM_056008897.1"/>
</dbReference>
<feature type="transmembrane region" description="Helical" evidence="6">
    <location>
        <begin position="958"/>
        <end position="981"/>
    </location>
</feature>
<dbReference type="PANTHER" id="PTHR45902">
    <property type="entry name" value="LATROPHILIN RECEPTOR-LIKE PROTEIN A"/>
    <property type="match status" value="1"/>
</dbReference>
<dbReference type="Pfam" id="PF00002">
    <property type="entry name" value="7tm_2"/>
    <property type="match status" value="1"/>
</dbReference>
<dbReference type="Gene3D" id="1.20.1070.10">
    <property type="entry name" value="Rhodopsin 7-helix transmembrane proteins"/>
    <property type="match status" value="1"/>
</dbReference>
<dbReference type="GeneID" id="106068590"/>
<keyword evidence="7" id="KW-0732">Signal</keyword>
<feature type="chain" id="PRO_5044702410" evidence="7">
    <location>
        <begin position="17"/>
        <end position="1316"/>
    </location>
</feature>
<dbReference type="InterPro" id="IPR000832">
    <property type="entry name" value="GPCR_2_secretin-like"/>
</dbReference>
<feature type="transmembrane region" description="Helical" evidence="6">
    <location>
        <begin position="1016"/>
        <end position="1036"/>
    </location>
</feature>
<organism evidence="9 10">
    <name type="scientific">Biomphalaria glabrata</name>
    <name type="common">Bloodfluke planorb</name>
    <name type="synonym">Freshwater snail</name>
    <dbReference type="NCBI Taxonomy" id="6526"/>
    <lineage>
        <taxon>Eukaryota</taxon>
        <taxon>Metazoa</taxon>
        <taxon>Spiralia</taxon>
        <taxon>Lophotrochozoa</taxon>
        <taxon>Mollusca</taxon>
        <taxon>Gastropoda</taxon>
        <taxon>Heterobranchia</taxon>
        <taxon>Euthyneura</taxon>
        <taxon>Panpulmonata</taxon>
        <taxon>Hygrophila</taxon>
        <taxon>Lymnaeoidea</taxon>
        <taxon>Planorbidae</taxon>
        <taxon>Biomphalaria</taxon>
    </lineage>
</organism>
<dbReference type="InterPro" id="IPR053231">
    <property type="entry name" value="GPCR_LN-TM7"/>
</dbReference>
<dbReference type="PROSITE" id="PS50261">
    <property type="entry name" value="G_PROTEIN_RECEP_F2_4"/>
    <property type="match status" value="1"/>
</dbReference>
<feature type="signal peptide" evidence="7">
    <location>
        <begin position="1"/>
        <end position="16"/>
    </location>
</feature>
<evidence type="ECO:0000256" key="7">
    <source>
        <dbReference type="SAM" id="SignalP"/>
    </source>
</evidence>
<evidence type="ECO:0000256" key="6">
    <source>
        <dbReference type="SAM" id="Phobius"/>
    </source>
</evidence>
<evidence type="ECO:0000313" key="9">
    <source>
        <dbReference type="Proteomes" id="UP001165740"/>
    </source>
</evidence>
<dbReference type="OMA" id="FLASHCW"/>
<evidence type="ECO:0000256" key="3">
    <source>
        <dbReference type="ARBA" id="ARBA00022989"/>
    </source>
</evidence>
<feature type="region of interest" description="Disordered" evidence="5">
    <location>
        <begin position="181"/>
        <end position="211"/>
    </location>
</feature>
<dbReference type="RefSeq" id="XP_055864871.1">
    <property type="nucleotide sequence ID" value="XM_056008896.1"/>
</dbReference>
<evidence type="ECO:0000256" key="4">
    <source>
        <dbReference type="ARBA" id="ARBA00023136"/>
    </source>
</evidence>
<name>A0A9W2YQC3_BIOGL</name>
<keyword evidence="2 6" id="KW-0812">Transmembrane</keyword>
<evidence type="ECO:0000256" key="2">
    <source>
        <dbReference type="ARBA" id="ARBA00022692"/>
    </source>
</evidence>
<dbReference type="Proteomes" id="UP001165740">
    <property type="component" value="Chromosome 13"/>
</dbReference>
<dbReference type="CDD" id="cd15039">
    <property type="entry name" value="7tmB3_Methuselah-like"/>
    <property type="match status" value="1"/>
</dbReference>
<protein>
    <submittedName>
        <fullName evidence="10 11">Uncharacterized protein LOC106068590</fullName>
    </submittedName>
</protein>
<keyword evidence="9" id="KW-1185">Reference proteome</keyword>
<reference evidence="10 11" key="1">
    <citation type="submission" date="2025-04" db="UniProtKB">
        <authorList>
            <consortium name="RefSeq"/>
        </authorList>
    </citation>
    <scope>IDENTIFICATION</scope>
</reference>
<dbReference type="PANTHER" id="PTHR45902:SF1">
    <property type="entry name" value="LATROPHILIN RECEPTOR-LIKE PROTEIN A"/>
    <property type="match status" value="1"/>
</dbReference>
<sequence length="1316" mass="149575">MSEVFWLPISLLVVIAAVPLGKQDFELDGKKVTWKHEGLPYPHRRNAFLGMSVHNLVFYGDHQRTQQNFVTEPSKMNNDSAFRNDSELFAEVLQNASEHGESYRRLNSWIYLTYQMYKYQEISFHSPQFVADLKRHISRSSLEGVDKRYGNGEKYIYHKQKFSRSDKMRSLRIYKQKKSNNSNFTSAQKAAKSGKKSGIQTNFLTQNNEPEVETRKPDQFVSCEHVTGYNTHRWLEMVVRCPGNWTQDNVRTQCETWNDLVMPSFSFLPFLPVQDEGGKVYANVFCATCHGVVSLLPWTSKVVCEIYEQSSAVALVNAASTTFLAEYLRAPHCKREVVPSLPDNIVSCKVHSPEQNARKCSTPVCDVVGSDYPVSFNVLMNFDFTGDTHLLFSASPKLSEEYIPRCREWETYDTYSQTCRSITCNKFYTLVGDRCVPTQHDSMPSDGITDVQQLRSLDQTAMVSLVLNVTYADYLIFTLNNGSDENMVRQLADKLNISAERVKDVNVTFDFSSTNGTTLKVTTLTEEEYNKIFPPLVAQPDSTTDNPYANQKNSTSKSKNINEAQVNKTTNPKQSASLNPSKIKSFWDQKNFLASRQDPGDSRNWQDQKRGIDNILNMSDSEPNENASITSREVDTRLEDLREALSQRKSFKKYVHDLKRAELLTSDIGKVKGFRKLKSKNDLYEKGLVMVVKNGSNYYYISEPFNNKSDRIVLQAEDIAAAAFMTGVEILDTLMRQTVNMRVNFVLVPPHDPHSHEDGLNALLQKIDTMIVEKRFSLKLNGNSVDVIDADDKSDIIANAEDFCPWGVEYMVYDDEFTMMNIGNQTLMYINKTNSYINVGLFDLWVMFAGNLAANETNFTGLSKYAFVCFMPRILQKDCNRIDLENNEYYLAGDNRSIIFEEREYDIFSYKVVNESTGKVQICVPQSFHSNMQTMLPHIKLYGGCSHDFDTALKVEGYMTLVLGRISVAALACVLITYCLFPRLRNLPGVNTMNLTFALLVAEIIFSEGINVSTHWLCSAVAISLHFTFLAAHFWMNVMSYDVYRTFANSTSVSPQLRDRRRYFPRYATYAWGVPMLVVAFCAFIDFSDVFDNISIGYGKEVSQETNFSDYDIITTQDGEVLIQDIRNATGDLNLNIARASVCWITRPLAALVTFGAPILLIFIVNSIFFARTILSISKTMKLSRKSITNRHSNSSFQKFSARSDVMLYVKMSTVMGFTWVFGLGSSILSSFAKPITYSACIASHVLAICFTLFNASQGVFIFIAFVCNRRVLALYCGLFRRIKRCVFKKDVDARLSSVSTIESNRNTPMSYSNRI</sequence>
<dbReference type="OrthoDB" id="6134459at2759"/>
<feature type="compositionally biased region" description="Polar residues" evidence="5">
    <location>
        <begin position="199"/>
        <end position="209"/>
    </location>
</feature>
<proteinExistence type="predicted"/>
<gene>
    <name evidence="10 11" type="primary">LOC106068590</name>
</gene>
<feature type="compositionally biased region" description="Polar residues" evidence="5">
    <location>
        <begin position="540"/>
        <end position="581"/>
    </location>
</feature>